<sequence>MISNNSFTGNLPSELGWNLSRLEISDYKFSGQIPSAVSSWVRLVVFMASNNQLSGKIPVGLTSLSQLITLNLAGNSLTGDFPATILSWENLNILNLSRNRLSCPIPAVIGTLPHLDLSENQFFGQIPAELSQLRKLDNKLEKEFSAEVDILGTIRHCNIVKLLCCISSEDSKLLVYEYLENQNLDKWLHVKKRRETDPALRVVLDWPKRLEIVIGAAQGLCYMHHDCTPRIIHRDVKSSNILLDSEFKARMADFGLAKILAKRNELNTMSIVVGSFGYMAQGSEVKKVGTEYDATPLLARANKYLSSYMRSKTVTNEDGDYVV</sequence>
<evidence type="ECO:0000313" key="2">
    <source>
        <dbReference type="Proteomes" id="UP001062846"/>
    </source>
</evidence>
<keyword evidence="2" id="KW-1185">Reference proteome</keyword>
<dbReference type="Proteomes" id="UP001062846">
    <property type="component" value="Chromosome 11"/>
</dbReference>
<dbReference type="EMBL" id="CM046398">
    <property type="protein sequence ID" value="KAI8531033.1"/>
    <property type="molecule type" value="Genomic_DNA"/>
</dbReference>
<accession>A0ACC0LQQ8</accession>
<proteinExistence type="predicted"/>
<gene>
    <name evidence="1" type="ORF">RHMOL_Rhmol11G0106200</name>
</gene>
<reference evidence="1" key="1">
    <citation type="submission" date="2022-02" db="EMBL/GenBank/DDBJ databases">
        <title>Plant Genome Project.</title>
        <authorList>
            <person name="Zhang R.-G."/>
        </authorList>
    </citation>
    <scope>NUCLEOTIDE SEQUENCE</scope>
    <source>
        <strain evidence="1">AT1</strain>
    </source>
</reference>
<protein>
    <submittedName>
        <fullName evidence="1">Uncharacterized protein</fullName>
    </submittedName>
</protein>
<comment type="caution">
    <text evidence="1">The sequence shown here is derived from an EMBL/GenBank/DDBJ whole genome shotgun (WGS) entry which is preliminary data.</text>
</comment>
<organism evidence="1 2">
    <name type="scientific">Rhododendron molle</name>
    <name type="common">Chinese azalea</name>
    <name type="synonym">Azalea mollis</name>
    <dbReference type="NCBI Taxonomy" id="49168"/>
    <lineage>
        <taxon>Eukaryota</taxon>
        <taxon>Viridiplantae</taxon>
        <taxon>Streptophyta</taxon>
        <taxon>Embryophyta</taxon>
        <taxon>Tracheophyta</taxon>
        <taxon>Spermatophyta</taxon>
        <taxon>Magnoliopsida</taxon>
        <taxon>eudicotyledons</taxon>
        <taxon>Gunneridae</taxon>
        <taxon>Pentapetalae</taxon>
        <taxon>asterids</taxon>
        <taxon>Ericales</taxon>
        <taxon>Ericaceae</taxon>
        <taxon>Ericoideae</taxon>
        <taxon>Rhodoreae</taxon>
        <taxon>Rhododendron</taxon>
    </lineage>
</organism>
<evidence type="ECO:0000313" key="1">
    <source>
        <dbReference type="EMBL" id="KAI8531033.1"/>
    </source>
</evidence>
<name>A0ACC0LQQ8_RHOML</name>